<keyword evidence="9" id="KW-1185">Reference proteome</keyword>
<protein>
    <recommendedName>
        <fullName evidence="7">Cysteine-rich transmembrane domain-containing protein</fullName>
    </recommendedName>
</protein>
<dbReference type="EMBL" id="NKXS01002782">
    <property type="protein sequence ID" value="PIN12137.1"/>
    <property type="molecule type" value="Genomic_DNA"/>
</dbReference>
<comment type="caution">
    <text evidence="8">The sequence shown here is derived from an EMBL/GenBank/DDBJ whole genome shotgun (WGS) entry which is preliminary data.</text>
</comment>
<keyword evidence="4" id="KW-1133">Transmembrane helix</keyword>
<evidence type="ECO:0000256" key="4">
    <source>
        <dbReference type="ARBA" id="ARBA00022989"/>
    </source>
</evidence>
<feature type="region of interest" description="Disordered" evidence="6">
    <location>
        <begin position="1"/>
        <end position="25"/>
    </location>
</feature>
<comment type="similarity">
    <text evidence="2">Belongs to the CYSTM1 family.</text>
</comment>
<evidence type="ECO:0000313" key="9">
    <source>
        <dbReference type="Proteomes" id="UP000231279"/>
    </source>
</evidence>
<evidence type="ECO:0000313" key="8">
    <source>
        <dbReference type="EMBL" id="PIN12137.1"/>
    </source>
</evidence>
<evidence type="ECO:0000259" key="7">
    <source>
        <dbReference type="Pfam" id="PF12734"/>
    </source>
</evidence>
<feature type="domain" description="Cysteine-rich transmembrane" evidence="7">
    <location>
        <begin position="41"/>
        <end position="74"/>
    </location>
</feature>
<evidence type="ECO:0000256" key="2">
    <source>
        <dbReference type="ARBA" id="ARBA00009444"/>
    </source>
</evidence>
<dbReference type="Pfam" id="PF12734">
    <property type="entry name" value="CYSTM"/>
    <property type="match status" value="1"/>
</dbReference>
<dbReference type="STRING" id="429701.A0A2G9H3N8"/>
<feature type="compositionally biased region" description="Polar residues" evidence="6">
    <location>
        <begin position="1"/>
        <end position="16"/>
    </location>
</feature>
<reference evidence="9" key="1">
    <citation type="journal article" date="2018" name="Gigascience">
        <title>Genome assembly of the Pink Ipe (Handroanthus impetiginosus, Bignoniaceae), a highly valued, ecologically keystone Neotropical timber forest tree.</title>
        <authorList>
            <person name="Silva-Junior O.B."/>
            <person name="Grattapaglia D."/>
            <person name="Novaes E."/>
            <person name="Collevatti R.G."/>
        </authorList>
    </citation>
    <scope>NUCLEOTIDE SEQUENCE [LARGE SCALE GENOMIC DNA]</scope>
    <source>
        <strain evidence="9">cv. UFG-1</strain>
    </source>
</reference>
<dbReference type="GO" id="GO:0005886">
    <property type="term" value="C:plasma membrane"/>
    <property type="evidence" value="ECO:0007669"/>
    <property type="project" value="InterPro"/>
</dbReference>
<dbReference type="PANTHER" id="PTHR31568:SF122">
    <property type="entry name" value="PROTEIN CYSTEINE-RICH TRANSMEMBRANE MODULE 9"/>
    <property type="match status" value="1"/>
</dbReference>
<dbReference type="InterPro" id="IPR028144">
    <property type="entry name" value="CYSTM_dom"/>
</dbReference>
<gene>
    <name evidence="8" type="ORF">CDL12_15252</name>
</gene>
<sequence length="74" mass="7936">MSNNSQPQAYPPTSTAYPDEPQGAYIAPPTTVAYPVKDGQQDQIPPAETQSRGDGFWKGCCAGLCCYCLLDACF</sequence>
<organism evidence="8 9">
    <name type="scientific">Handroanthus impetiginosus</name>
    <dbReference type="NCBI Taxonomy" id="429701"/>
    <lineage>
        <taxon>Eukaryota</taxon>
        <taxon>Viridiplantae</taxon>
        <taxon>Streptophyta</taxon>
        <taxon>Embryophyta</taxon>
        <taxon>Tracheophyta</taxon>
        <taxon>Spermatophyta</taxon>
        <taxon>Magnoliopsida</taxon>
        <taxon>eudicotyledons</taxon>
        <taxon>Gunneridae</taxon>
        <taxon>Pentapetalae</taxon>
        <taxon>asterids</taxon>
        <taxon>lamiids</taxon>
        <taxon>Lamiales</taxon>
        <taxon>Bignoniaceae</taxon>
        <taxon>Crescentiina</taxon>
        <taxon>Tabebuia alliance</taxon>
        <taxon>Handroanthus</taxon>
    </lineage>
</organism>
<accession>A0A2G9H3N8</accession>
<dbReference type="OrthoDB" id="785836at2759"/>
<evidence type="ECO:0000256" key="1">
    <source>
        <dbReference type="ARBA" id="ARBA00004167"/>
    </source>
</evidence>
<evidence type="ECO:0000256" key="3">
    <source>
        <dbReference type="ARBA" id="ARBA00022692"/>
    </source>
</evidence>
<dbReference type="Proteomes" id="UP000231279">
    <property type="component" value="Unassembled WGS sequence"/>
</dbReference>
<dbReference type="PANTHER" id="PTHR31568">
    <property type="entry name" value="RCG49325, ISOFORM CRA_A"/>
    <property type="match status" value="1"/>
</dbReference>
<proteinExistence type="inferred from homology"/>
<evidence type="ECO:0000256" key="5">
    <source>
        <dbReference type="ARBA" id="ARBA00023136"/>
    </source>
</evidence>
<keyword evidence="3" id="KW-0812">Transmembrane</keyword>
<evidence type="ECO:0000256" key="6">
    <source>
        <dbReference type="SAM" id="MobiDB-lite"/>
    </source>
</evidence>
<comment type="subcellular location">
    <subcellularLocation>
        <location evidence="1">Membrane</location>
        <topology evidence="1">Single-pass membrane protein</topology>
    </subcellularLocation>
</comment>
<dbReference type="InterPro" id="IPR044850">
    <property type="entry name" value="WIH1-like"/>
</dbReference>
<keyword evidence="5" id="KW-0472">Membrane</keyword>
<dbReference type="AlphaFoldDB" id="A0A2G9H3N8"/>
<name>A0A2G9H3N8_9LAMI</name>